<sequence>MESTGESSARKRNEQADFKNRLLTYLENSPPFEMDASQKSMEALCQVLKDAAQKWLQCHYAAQAELGTLACLPLEIRAQIWDHLLRYQLAQHCYTRCTGPRLKSRRPLFISDGGWSYDSQARESLHHKIIEIRQDNHFSWPWRFTIRAVSPTIRDECDRILFSTRILRFECPGAMASFFSQIWPDQLKRLFNIRVNVFADCDCGSPHGGEHPKGWLAVFSSLPPSLRTMVVETGKKREFMVVAPGRRMSISGPIGQIEPAQSMSLTKRLALLAMLISRACTCVPGLDVSMGTWHWEYLYPGQKDRFESLFQLP</sequence>
<comment type="caution">
    <text evidence="1">The sequence shown here is derived from an EMBL/GenBank/DDBJ whole genome shotgun (WGS) entry which is preliminary data.</text>
</comment>
<organism evidence="1 2">
    <name type="scientific">Heterodermia speciosa</name>
    <dbReference type="NCBI Taxonomy" id="116794"/>
    <lineage>
        <taxon>Eukaryota</taxon>
        <taxon>Fungi</taxon>
        <taxon>Dikarya</taxon>
        <taxon>Ascomycota</taxon>
        <taxon>Pezizomycotina</taxon>
        <taxon>Lecanoromycetes</taxon>
        <taxon>OSLEUM clade</taxon>
        <taxon>Lecanoromycetidae</taxon>
        <taxon>Caliciales</taxon>
        <taxon>Physciaceae</taxon>
        <taxon>Heterodermia</taxon>
    </lineage>
</organism>
<protein>
    <submittedName>
        <fullName evidence="1">Uncharacterized protein</fullName>
    </submittedName>
</protein>
<reference evidence="1" key="1">
    <citation type="submission" date="2021-03" db="EMBL/GenBank/DDBJ databases">
        <authorList>
            <person name="Tagirdzhanova G."/>
        </authorList>
    </citation>
    <scope>NUCLEOTIDE SEQUENCE</scope>
</reference>
<dbReference type="Proteomes" id="UP000664521">
    <property type="component" value="Unassembled WGS sequence"/>
</dbReference>
<evidence type="ECO:0000313" key="2">
    <source>
        <dbReference type="Proteomes" id="UP000664521"/>
    </source>
</evidence>
<keyword evidence="2" id="KW-1185">Reference proteome</keyword>
<name>A0A8H3EWX2_9LECA</name>
<accession>A0A8H3EWX2</accession>
<gene>
    <name evidence="1" type="ORF">HETSPECPRED_001242</name>
</gene>
<dbReference type="EMBL" id="CAJPDS010000012">
    <property type="protein sequence ID" value="CAF9912914.1"/>
    <property type="molecule type" value="Genomic_DNA"/>
</dbReference>
<evidence type="ECO:0000313" key="1">
    <source>
        <dbReference type="EMBL" id="CAF9912914.1"/>
    </source>
</evidence>
<dbReference type="AlphaFoldDB" id="A0A8H3EWX2"/>
<proteinExistence type="predicted"/>